<protein>
    <submittedName>
        <fullName evidence="3">Uncharacterized protein</fullName>
    </submittedName>
</protein>
<sequence length="301" mass="34635">MSAELLLLFSQISLGELPISKDDTVPSPNNTIPANSRNSKDSTKEITQLLIHALVLTPPPTPLVLQTPEISNLYILEKHMNLTYFELGTRTSLILKSNPERLTGRKSIISMHRSSAQIERKCRYLDSHDDLTIDHCSFVHRVMVKIEHAFQPYFLCERETYYTKYMMETLETYSAWFMQAREQVDRLEKGDITSIPAEGTNLLITKDNMSVYLECLQRLDSLLVICHKTFARRIGYLNEEKRGIVRLLSACRRFKAIQKNRLGRGYKPCICRIKEWDREAWTRLGLPVISVPAGSRGFAPI</sequence>
<evidence type="ECO:0000256" key="2">
    <source>
        <dbReference type="SAM" id="SignalP"/>
    </source>
</evidence>
<feature type="signal peptide" evidence="2">
    <location>
        <begin position="1"/>
        <end position="15"/>
    </location>
</feature>
<proteinExistence type="predicted"/>
<feature type="chain" id="PRO_5042910763" evidence="2">
    <location>
        <begin position="16"/>
        <end position="301"/>
    </location>
</feature>
<feature type="region of interest" description="Disordered" evidence="1">
    <location>
        <begin position="20"/>
        <end position="41"/>
    </location>
</feature>
<gene>
    <name evidence="3" type="ORF">TWF506_001796</name>
</gene>
<accession>A0AAN8NTQ8</accession>
<name>A0AAN8NTQ8_9PEZI</name>
<reference evidence="3 4" key="1">
    <citation type="submission" date="2019-10" db="EMBL/GenBank/DDBJ databases">
        <authorList>
            <person name="Palmer J.M."/>
        </authorList>
    </citation>
    <scope>NUCLEOTIDE SEQUENCE [LARGE SCALE GENOMIC DNA]</scope>
    <source>
        <strain evidence="3 4">TWF506</strain>
    </source>
</reference>
<keyword evidence="4" id="KW-1185">Reference proteome</keyword>
<dbReference type="Proteomes" id="UP001307849">
    <property type="component" value="Unassembled WGS sequence"/>
</dbReference>
<evidence type="ECO:0000256" key="1">
    <source>
        <dbReference type="SAM" id="MobiDB-lite"/>
    </source>
</evidence>
<dbReference type="AlphaFoldDB" id="A0AAN8NTQ8"/>
<comment type="caution">
    <text evidence="3">The sequence shown here is derived from an EMBL/GenBank/DDBJ whole genome shotgun (WGS) entry which is preliminary data.</text>
</comment>
<evidence type="ECO:0000313" key="3">
    <source>
        <dbReference type="EMBL" id="KAK6521584.1"/>
    </source>
</evidence>
<evidence type="ECO:0000313" key="4">
    <source>
        <dbReference type="Proteomes" id="UP001307849"/>
    </source>
</evidence>
<feature type="compositionally biased region" description="Polar residues" evidence="1">
    <location>
        <begin position="26"/>
        <end position="37"/>
    </location>
</feature>
<dbReference type="EMBL" id="JAVHJM010000001">
    <property type="protein sequence ID" value="KAK6521584.1"/>
    <property type="molecule type" value="Genomic_DNA"/>
</dbReference>
<keyword evidence="2" id="KW-0732">Signal</keyword>
<organism evidence="3 4">
    <name type="scientific">Arthrobotrys conoides</name>
    <dbReference type="NCBI Taxonomy" id="74498"/>
    <lineage>
        <taxon>Eukaryota</taxon>
        <taxon>Fungi</taxon>
        <taxon>Dikarya</taxon>
        <taxon>Ascomycota</taxon>
        <taxon>Pezizomycotina</taxon>
        <taxon>Orbiliomycetes</taxon>
        <taxon>Orbiliales</taxon>
        <taxon>Orbiliaceae</taxon>
        <taxon>Arthrobotrys</taxon>
    </lineage>
</organism>